<evidence type="ECO:0000256" key="4">
    <source>
        <dbReference type="SAM" id="MobiDB-lite"/>
    </source>
</evidence>
<reference evidence="8 9" key="1">
    <citation type="submission" date="2019-06" db="EMBL/GenBank/DDBJ databases">
        <authorList>
            <person name="Rodrigo-Torres L."/>
            <person name="Arahal R. D."/>
            <person name="Lucena T."/>
        </authorList>
    </citation>
    <scope>NUCLEOTIDE SEQUENCE [LARGE SCALE GENOMIC DNA]</scope>
    <source>
        <strain evidence="8 9">SW08-7</strain>
    </source>
</reference>
<keyword evidence="5" id="KW-1133">Transmembrane helix</keyword>
<feature type="compositionally biased region" description="Low complexity" evidence="4">
    <location>
        <begin position="1"/>
        <end position="23"/>
    </location>
</feature>
<gene>
    <name evidence="8" type="primary">yccM_1</name>
    <name evidence="7" type="ORF">IFDJLNFL_2019</name>
    <name evidence="8" type="ORF">MTDSW087_00357</name>
</gene>
<dbReference type="Pfam" id="PF12801">
    <property type="entry name" value="Fer4_5"/>
    <property type="match status" value="2"/>
</dbReference>
<feature type="transmembrane region" description="Helical" evidence="5">
    <location>
        <begin position="536"/>
        <end position="559"/>
    </location>
</feature>
<dbReference type="SMART" id="SM00900">
    <property type="entry name" value="FMN_bind"/>
    <property type="match status" value="1"/>
</dbReference>
<feature type="transmembrane region" description="Helical" evidence="5">
    <location>
        <begin position="58"/>
        <end position="77"/>
    </location>
</feature>
<evidence type="ECO:0000256" key="1">
    <source>
        <dbReference type="ARBA" id="ARBA00004236"/>
    </source>
</evidence>
<reference evidence="7" key="3">
    <citation type="submission" date="2021-08" db="EMBL/GenBank/DDBJ databases">
        <authorList>
            <person name="Tani A."/>
            <person name="Ola A."/>
            <person name="Ogura Y."/>
            <person name="Katsura K."/>
            <person name="Hayashi T."/>
        </authorList>
    </citation>
    <scope>NUCLEOTIDE SEQUENCE</scope>
    <source>
        <strain evidence="7">DSM 22415</strain>
    </source>
</reference>
<dbReference type="SUPFAM" id="SSF54862">
    <property type="entry name" value="4Fe-4S ferredoxins"/>
    <property type="match status" value="1"/>
</dbReference>
<keyword evidence="10" id="KW-1185">Reference proteome</keyword>
<evidence type="ECO:0000313" key="7">
    <source>
        <dbReference type="EMBL" id="GJD56125.1"/>
    </source>
</evidence>
<evidence type="ECO:0000256" key="2">
    <source>
        <dbReference type="ARBA" id="ARBA00022475"/>
    </source>
</evidence>
<organism evidence="8 9">
    <name type="scientific">Methylobacterium dankookense</name>
    <dbReference type="NCBI Taxonomy" id="560405"/>
    <lineage>
        <taxon>Bacteria</taxon>
        <taxon>Pseudomonadati</taxon>
        <taxon>Pseudomonadota</taxon>
        <taxon>Alphaproteobacteria</taxon>
        <taxon>Hyphomicrobiales</taxon>
        <taxon>Methylobacteriaceae</taxon>
        <taxon>Methylobacterium</taxon>
    </lineage>
</organism>
<evidence type="ECO:0000259" key="6">
    <source>
        <dbReference type="SMART" id="SM00900"/>
    </source>
</evidence>
<evidence type="ECO:0000313" key="9">
    <source>
        <dbReference type="Proteomes" id="UP000401717"/>
    </source>
</evidence>
<keyword evidence="2" id="KW-1003">Cell membrane</keyword>
<evidence type="ECO:0000313" key="8">
    <source>
        <dbReference type="EMBL" id="VUF10687.1"/>
    </source>
</evidence>
<dbReference type="PANTHER" id="PTHR30224:SF4">
    <property type="entry name" value="ELECTRON TRANSPORT PROTEIN YCCM-RELATED"/>
    <property type="match status" value="1"/>
</dbReference>
<dbReference type="Proteomes" id="UP001055303">
    <property type="component" value="Unassembled WGS sequence"/>
</dbReference>
<proteinExistence type="predicted"/>
<feature type="compositionally biased region" description="Basic and acidic residues" evidence="4">
    <location>
        <begin position="34"/>
        <end position="48"/>
    </location>
</feature>
<keyword evidence="5" id="KW-0812">Transmembrane</keyword>
<evidence type="ECO:0000313" key="10">
    <source>
        <dbReference type="Proteomes" id="UP001055303"/>
    </source>
</evidence>
<feature type="region of interest" description="Disordered" evidence="4">
    <location>
        <begin position="1"/>
        <end position="53"/>
    </location>
</feature>
<feature type="transmembrane region" description="Helical" evidence="5">
    <location>
        <begin position="485"/>
        <end position="504"/>
    </location>
</feature>
<dbReference type="GO" id="GO:0010181">
    <property type="term" value="F:FMN binding"/>
    <property type="evidence" value="ECO:0007669"/>
    <property type="project" value="InterPro"/>
</dbReference>
<protein>
    <submittedName>
        <fullName evidence="8">Electron transport protein YccM</fullName>
    </submittedName>
</protein>
<dbReference type="Proteomes" id="UP000401717">
    <property type="component" value="Unassembled WGS sequence"/>
</dbReference>
<accession>A0A564FRX7</accession>
<evidence type="ECO:0000256" key="3">
    <source>
        <dbReference type="ARBA" id="ARBA00023136"/>
    </source>
</evidence>
<keyword evidence="3 5" id="KW-0472">Membrane</keyword>
<dbReference type="EMBL" id="CABFVH010000001">
    <property type="protein sequence ID" value="VUF10687.1"/>
    <property type="molecule type" value="Genomic_DNA"/>
</dbReference>
<dbReference type="GO" id="GO:0005886">
    <property type="term" value="C:plasma membrane"/>
    <property type="evidence" value="ECO:0007669"/>
    <property type="project" value="UniProtKB-SubCell"/>
</dbReference>
<feature type="transmembrane region" description="Helical" evidence="5">
    <location>
        <begin position="455"/>
        <end position="473"/>
    </location>
</feature>
<feature type="domain" description="FMN-binding" evidence="6">
    <location>
        <begin position="132"/>
        <end position="230"/>
    </location>
</feature>
<reference evidence="7" key="2">
    <citation type="journal article" date="2021" name="Front. Microbiol.">
        <title>Comprehensive Comparative Genomics and Phenotyping of Methylobacterium Species.</title>
        <authorList>
            <person name="Alessa O."/>
            <person name="Ogura Y."/>
            <person name="Fujitani Y."/>
            <person name="Takami H."/>
            <person name="Hayashi T."/>
            <person name="Sahin N."/>
            <person name="Tani A."/>
        </authorList>
    </citation>
    <scope>NUCLEOTIDE SEQUENCE</scope>
    <source>
        <strain evidence="7">DSM 22415</strain>
    </source>
</reference>
<dbReference type="InterPro" id="IPR017896">
    <property type="entry name" value="4Fe4S_Fe-S-bd"/>
</dbReference>
<comment type="subcellular location">
    <subcellularLocation>
        <location evidence="1">Cell membrane</location>
    </subcellularLocation>
</comment>
<dbReference type="GO" id="GO:0045893">
    <property type="term" value="P:positive regulation of DNA-templated transcription"/>
    <property type="evidence" value="ECO:0007669"/>
    <property type="project" value="InterPro"/>
</dbReference>
<dbReference type="InterPro" id="IPR007329">
    <property type="entry name" value="FMN-bd"/>
</dbReference>
<dbReference type="PIRSF" id="PIRSF036354">
    <property type="entry name" value="NosR"/>
    <property type="match status" value="1"/>
</dbReference>
<dbReference type="GO" id="GO:0003677">
    <property type="term" value="F:DNA binding"/>
    <property type="evidence" value="ECO:0007669"/>
    <property type="project" value="InterPro"/>
</dbReference>
<dbReference type="AlphaFoldDB" id="A0A564FRX7"/>
<name>A0A564FRX7_9HYPH</name>
<feature type="transmembrane region" description="Helical" evidence="5">
    <location>
        <begin position="632"/>
        <end position="650"/>
    </location>
</feature>
<dbReference type="EMBL" id="BPQI01000049">
    <property type="protein sequence ID" value="GJD56125.1"/>
    <property type="molecule type" value="Genomic_DNA"/>
</dbReference>
<dbReference type="PANTHER" id="PTHR30224">
    <property type="entry name" value="ELECTRON TRANSPORT PROTEIN"/>
    <property type="match status" value="1"/>
</dbReference>
<dbReference type="OrthoDB" id="9806398at2"/>
<dbReference type="InterPro" id="IPR052378">
    <property type="entry name" value="NosR_regulator"/>
</dbReference>
<dbReference type="InterPro" id="IPR011399">
    <property type="entry name" value="NosR"/>
</dbReference>
<evidence type="ECO:0000256" key="5">
    <source>
        <dbReference type="SAM" id="Phobius"/>
    </source>
</evidence>
<sequence length="746" mass="80677">MRRDGASCTTPTSGSSPSRSGLPDLDRQGQISGKPRDLWGGEARREPNRSPGSRLRHLRPLIGALWAILVAAVPALAGTLDRAGIERHFPTPLVVGERDDKIPVWPILKQEAGSYEVIAYAFESIDFARIPGFGGTPPNLLIALAPDGSFRDAKVLSHHEPVFLEGLGSEPLFAFVEQYVGLSAKRPIRVGRPGARANGAPPATTVDGISMATASTRVVNETMLAAALAVARAKLGFGAGPAGLRVEAKPDFEPLSVAELERRGWIRRFTLSQAQADQAFAGTGVENADPGDEPFTDLRIAYLNVPSIGRNLLGEAAFARLMRELGPGDHAVLVVSSGRWSPIPEDFVLGSIPDRLTIQQGGLAVNARDAAWERRDLAPALPAGPWTIVKITEAAGFDPSASWTLALRLTRERGQILPEKIAREIGTDYALPPELFLRQAPDAGPDWTESWRARGWELGVIAAALGLLVPVLARQRGLVAQARPFSLLRLGFLAFTLGFVGWYAQAQLSIVTVVGLVRAAFHTGDLGFLLYDPPSLLLWAFVIVTLGVWGRGTFCGWLCPFGALQEFAALAAKPLRIRQVAVPPALDRALRQAKYVLLALILGAAALGSPLADSLAEAEPFKTAITLYFLRSLPFVVYALGLILLNLFVYKGFCRYLCPLGASLAVLGRLRLLDWIPRRPECGSPCQLCKVRCRYGAIAPSGRIDYPECFQCMDCVTIIHDPKQCVPQVLARRRARRTAPQRVAAE</sequence>
<feature type="transmembrane region" description="Helical" evidence="5">
    <location>
        <begin position="595"/>
        <end position="612"/>
    </location>
</feature>